<comment type="caution">
    <text evidence="1">The sequence shown here is derived from an EMBL/GenBank/DDBJ whole genome shotgun (WGS) entry which is preliminary data.</text>
</comment>
<proteinExistence type="predicted"/>
<protein>
    <submittedName>
        <fullName evidence="1">Uncharacterized protein</fullName>
    </submittedName>
</protein>
<name>A0A0F9CSH4_9ZZZZ</name>
<dbReference type="AlphaFoldDB" id="A0A0F9CSH4"/>
<accession>A0A0F9CSH4</accession>
<dbReference type="EMBL" id="LAZR01031993">
    <property type="protein sequence ID" value="KKL52154.1"/>
    <property type="molecule type" value="Genomic_DNA"/>
</dbReference>
<evidence type="ECO:0000313" key="1">
    <source>
        <dbReference type="EMBL" id="KKL52154.1"/>
    </source>
</evidence>
<gene>
    <name evidence="1" type="ORF">LCGC14_2288330</name>
</gene>
<sequence>MLTVRQLIIELEERDPEAIARVRGGDITEIEVLDNGTVYITGEDDGAKRAD</sequence>
<reference evidence="1" key="1">
    <citation type="journal article" date="2015" name="Nature">
        <title>Complex archaea that bridge the gap between prokaryotes and eukaryotes.</title>
        <authorList>
            <person name="Spang A."/>
            <person name="Saw J.H."/>
            <person name="Jorgensen S.L."/>
            <person name="Zaremba-Niedzwiedzka K."/>
            <person name="Martijn J."/>
            <person name="Lind A.E."/>
            <person name="van Eijk R."/>
            <person name="Schleper C."/>
            <person name="Guy L."/>
            <person name="Ettema T.J."/>
        </authorList>
    </citation>
    <scope>NUCLEOTIDE SEQUENCE</scope>
</reference>
<organism evidence="1">
    <name type="scientific">marine sediment metagenome</name>
    <dbReference type="NCBI Taxonomy" id="412755"/>
    <lineage>
        <taxon>unclassified sequences</taxon>
        <taxon>metagenomes</taxon>
        <taxon>ecological metagenomes</taxon>
    </lineage>
</organism>